<dbReference type="GO" id="GO:0015937">
    <property type="term" value="P:coenzyme A biosynthetic process"/>
    <property type="evidence" value="ECO:0007669"/>
    <property type="project" value="UniProtKB-UniRule"/>
</dbReference>
<dbReference type="RefSeq" id="WP_015757930.1">
    <property type="nucleotide sequence ID" value="NC_013216.1"/>
</dbReference>
<dbReference type="NCBIfam" id="TIGR00152">
    <property type="entry name" value="dephospho-CoA kinase"/>
    <property type="match status" value="1"/>
</dbReference>
<evidence type="ECO:0000313" key="10">
    <source>
        <dbReference type="EMBL" id="ACV63229.1"/>
    </source>
</evidence>
<evidence type="ECO:0000256" key="9">
    <source>
        <dbReference type="NCBIfam" id="TIGR00152"/>
    </source>
</evidence>
<dbReference type="HOGENOM" id="CLU_057180_0_0_9"/>
<gene>
    <name evidence="8" type="primary">coaE</name>
    <name evidence="10" type="ordered locus">Dtox_2418</name>
</gene>
<accession>C8W0H4</accession>
<protein>
    <recommendedName>
        <fullName evidence="8 9">Dephospho-CoA kinase</fullName>
        <ecNumber evidence="8 9">2.7.1.24</ecNumber>
    </recommendedName>
    <alternativeName>
        <fullName evidence="8">Dephosphocoenzyme A kinase</fullName>
    </alternativeName>
</protein>
<keyword evidence="11" id="KW-1185">Reference proteome</keyword>
<comment type="similarity">
    <text evidence="1 8">Belongs to the CoaE family.</text>
</comment>
<evidence type="ECO:0000256" key="5">
    <source>
        <dbReference type="ARBA" id="ARBA00022777"/>
    </source>
</evidence>
<evidence type="ECO:0000256" key="2">
    <source>
        <dbReference type="ARBA" id="ARBA00022490"/>
    </source>
</evidence>
<comment type="catalytic activity">
    <reaction evidence="8">
        <text>3'-dephospho-CoA + ATP = ADP + CoA + H(+)</text>
        <dbReference type="Rhea" id="RHEA:18245"/>
        <dbReference type="ChEBI" id="CHEBI:15378"/>
        <dbReference type="ChEBI" id="CHEBI:30616"/>
        <dbReference type="ChEBI" id="CHEBI:57287"/>
        <dbReference type="ChEBI" id="CHEBI:57328"/>
        <dbReference type="ChEBI" id="CHEBI:456216"/>
        <dbReference type="EC" id="2.7.1.24"/>
    </reaction>
</comment>
<dbReference type="EMBL" id="CP001720">
    <property type="protein sequence ID" value="ACV63229.1"/>
    <property type="molecule type" value="Genomic_DNA"/>
</dbReference>
<dbReference type="eggNOG" id="COG0237">
    <property type="taxonomic scope" value="Bacteria"/>
</dbReference>
<evidence type="ECO:0000313" key="11">
    <source>
        <dbReference type="Proteomes" id="UP000002217"/>
    </source>
</evidence>
<evidence type="ECO:0000256" key="1">
    <source>
        <dbReference type="ARBA" id="ARBA00009018"/>
    </source>
</evidence>
<keyword evidence="5 8" id="KW-0418">Kinase</keyword>
<keyword evidence="4 8" id="KW-0547">Nucleotide-binding</keyword>
<evidence type="ECO:0000256" key="7">
    <source>
        <dbReference type="ARBA" id="ARBA00022993"/>
    </source>
</evidence>
<comment type="pathway">
    <text evidence="8">Cofactor biosynthesis; coenzyme A biosynthesis; CoA from (R)-pantothenate: step 5/5.</text>
</comment>
<reference evidence="10 11" key="1">
    <citation type="journal article" date="2009" name="Stand. Genomic Sci.">
        <title>Complete genome sequence of Desulfotomaculum acetoxidans type strain (5575).</title>
        <authorList>
            <person name="Spring S."/>
            <person name="Lapidus A."/>
            <person name="Schroder M."/>
            <person name="Gleim D."/>
            <person name="Sims D."/>
            <person name="Meincke L."/>
            <person name="Glavina Del Rio T."/>
            <person name="Tice H."/>
            <person name="Copeland A."/>
            <person name="Cheng J.F."/>
            <person name="Lucas S."/>
            <person name="Chen F."/>
            <person name="Nolan M."/>
            <person name="Bruce D."/>
            <person name="Goodwin L."/>
            <person name="Pitluck S."/>
            <person name="Ivanova N."/>
            <person name="Mavromatis K."/>
            <person name="Mikhailova N."/>
            <person name="Pati A."/>
            <person name="Chen A."/>
            <person name="Palaniappan K."/>
            <person name="Land M."/>
            <person name="Hauser L."/>
            <person name="Chang Y.J."/>
            <person name="Jeffries C.D."/>
            <person name="Chain P."/>
            <person name="Saunders E."/>
            <person name="Brettin T."/>
            <person name="Detter J.C."/>
            <person name="Goker M."/>
            <person name="Bristow J."/>
            <person name="Eisen J.A."/>
            <person name="Markowitz V."/>
            <person name="Hugenholtz P."/>
            <person name="Kyrpides N.C."/>
            <person name="Klenk H.P."/>
            <person name="Han C."/>
        </authorList>
    </citation>
    <scope>NUCLEOTIDE SEQUENCE [LARGE SCALE GENOMIC DNA]</scope>
    <source>
        <strain evidence="11">ATCC 49208 / DSM 771 / VKM B-1644</strain>
    </source>
</reference>
<dbReference type="GO" id="GO:0005524">
    <property type="term" value="F:ATP binding"/>
    <property type="evidence" value="ECO:0007669"/>
    <property type="project" value="UniProtKB-UniRule"/>
</dbReference>
<dbReference type="PROSITE" id="PS51219">
    <property type="entry name" value="DPCK"/>
    <property type="match status" value="1"/>
</dbReference>
<dbReference type="InterPro" id="IPR001977">
    <property type="entry name" value="Depp_CoAkinase"/>
</dbReference>
<sequence>MLTIGLTGNIASGKSIVSKYLKELGAEIIDADIIAREVVKPGSPALTEIKQEFGQQVTHHNGTLNRKYLGNIVFADPNALKKLNQITHPRIRELINMEIQKHSLKLNSSNKGILIIDAALLIEFGIHKMVDIVWVVQLDPILQLKRLMRRDNLPEAEAHQRINVQMPQSEKVKHATKIISNNGTVEELHKKIRELWDELK</sequence>
<name>C8W0H4_DESAS</name>
<dbReference type="InterPro" id="IPR027417">
    <property type="entry name" value="P-loop_NTPase"/>
</dbReference>
<dbReference type="STRING" id="485916.Dtox_2418"/>
<dbReference type="UniPathway" id="UPA00241">
    <property type="reaction ID" value="UER00356"/>
</dbReference>
<evidence type="ECO:0000256" key="6">
    <source>
        <dbReference type="ARBA" id="ARBA00022840"/>
    </source>
</evidence>
<keyword evidence="2 8" id="KW-0963">Cytoplasm</keyword>
<evidence type="ECO:0000256" key="4">
    <source>
        <dbReference type="ARBA" id="ARBA00022741"/>
    </source>
</evidence>
<dbReference type="HAMAP" id="MF_00376">
    <property type="entry name" value="Dephospho_CoA_kinase"/>
    <property type="match status" value="1"/>
</dbReference>
<keyword evidence="6 8" id="KW-0067">ATP-binding</keyword>
<organism evidence="10 11">
    <name type="scientific">Desulfofarcimen acetoxidans (strain ATCC 49208 / DSM 771 / KCTC 5769 / VKM B-1644 / 5575)</name>
    <name type="common">Desulfotomaculum acetoxidans</name>
    <dbReference type="NCBI Taxonomy" id="485916"/>
    <lineage>
        <taxon>Bacteria</taxon>
        <taxon>Bacillati</taxon>
        <taxon>Bacillota</taxon>
        <taxon>Clostridia</taxon>
        <taxon>Eubacteriales</taxon>
        <taxon>Peptococcaceae</taxon>
        <taxon>Desulfofarcimen</taxon>
    </lineage>
</organism>
<dbReference type="GO" id="GO:0005737">
    <property type="term" value="C:cytoplasm"/>
    <property type="evidence" value="ECO:0007669"/>
    <property type="project" value="UniProtKB-SubCell"/>
</dbReference>
<keyword evidence="7 8" id="KW-0173">Coenzyme A biosynthesis</keyword>
<comment type="function">
    <text evidence="8">Catalyzes the phosphorylation of the 3'-hydroxyl group of dephosphocoenzyme A to form coenzyme A.</text>
</comment>
<dbReference type="Gene3D" id="3.40.50.300">
    <property type="entry name" value="P-loop containing nucleotide triphosphate hydrolases"/>
    <property type="match status" value="1"/>
</dbReference>
<feature type="binding site" evidence="8">
    <location>
        <begin position="11"/>
        <end position="16"/>
    </location>
    <ligand>
        <name>ATP</name>
        <dbReference type="ChEBI" id="CHEBI:30616"/>
    </ligand>
</feature>
<dbReference type="FunFam" id="3.40.50.300:FF:000991">
    <property type="entry name" value="Dephospho-CoA kinase"/>
    <property type="match status" value="1"/>
</dbReference>
<evidence type="ECO:0000256" key="8">
    <source>
        <dbReference type="HAMAP-Rule" id="MF_00376"/>
    </source>
</evidence>
<comment type="subcellular location">
    <subcellularLocation>
        <location evidence="8">Cytoplasm</location>
    </subcellularLocation>
</comment>
<proteinExistence type="inferred from homology"/>
<keyword evidence="3 8" id="KW-0808">Transferase</keyword>
<dbReference type="CDD" id="cd02022">
    <property type="entry name" value="DPCK"/>
    <property type="match status" value="1"/>
</dbReference>
<dbReference type="EC" id="2.7.1.24" evidence="8 9"/>
<evidence type="ECO:0000256" key="3">
    <source>
        <dbReference type="ARBA" id="ARBA00022679"/>
    </source>
</evidence>
<dbReference type="Pfam" id="PF01121">
    <property type="entry name" value="CoaE"/>
    <property type="match status" value="1"/>
</dbReference>
<dbReference type="PANTHER" id="PTHR10695:SF46">
    <property type="entry name" value="BIFUNCTIONAL COENZYME A SYNTHASE-RELATED"/>
    <property type="match status" value="1"/>
</dbReference>
<dbReference type="PANTHER" id="PTHR10695">
    <property type="entry name" value="DEPHOSPHO-COA KINASE-RELATED"/>
    <property type="match status" value="1"/>
</dbReference>
<dbReference type="KEGG" id="dae:Dtox_2418"/>
<dbReference type="Proteomes" id="UP000002217">
    <property type="component" value="Chromosome"/>
</dbReference>
<dbReference type="GO" id="GO:0004140">
    <property type="term" value="F:dephospho-CoA kinase activity"/>
    <property type="evidence" value="ECO:0007669"/>
    <property type="project" value="UniProtKB-UniRule"/>
</dbReference>
<dbReference type="AlphaFoldDB" id="C8W0H4"/>
<dbReference type="SUPFAM" id="SSF52540">
    <property type="entry name" value="P-loop containing nucleoside triphosphate hydrolases"/>
    <property type="match status" value="1"/>
</dbReference>